<dbReference type="CDD" id="cd17070">
    <property type="entry name" value="DCX2_RP_like"/>
    <property type="match status" value="1"/>
</dbReference>
<dbReference type="RefSeq" id="XP_055885804.1">
    <property type="nucleotide sequence ID" value="XM_056029829.1"/>
</dbReference>
<dbReference type="InterPro" id="IPR008996">
    <property type="entry name" value="IL1/FGF"/>
</dbReference>
<feature type="domain" description="PLAT" evidence="3">
    <location>
        <begin position="2959"/>
        <end position="3078"/>
    </location>
</feature>
<evidence type="ECO:0000313" key="8">
    <source>
        <dbReference type="RefSeq" id="XP_055885805.1"/>
    </source>
</evidence>
<dbReference type="GeneID" id="106064372"/>
<feature type="compositionally biased region" description="Acidic residues" evidence="2">
    <location>
        <begin position="3383"/>
        <end position="3397"/>
    </location>
</feature>
<evidence type="ECO:0000259" key="4">
    <source>
        <dbReference type="PROSITE" id="PS50309"/>
    </source>
</evidence>
<feature type="region of interest" description="Disordered" evidence="2">
    <location>
        <begin position="1"/>
        <end position="55"/>
    </location>
</feature>
<dbReference type="SUPFAM" id="SSF50353">
    <property type="entry name" value="Cytokine"/>
    <property type="match status" value="2"/>
</dbReference>
<feature type="region of interest" description="Disordered" evidence="2">
    <location>
        <begin position="2795"/>
        <end position="2814"/>
    </location>
</feature>
<dbReference type="InterPro" id="IPR001024">
    <property type="entry name" value="PLAT/LH2_dom"/>
</dbReference>
<dbReference type="RefSeq" id="XP_055885805.1">
    <property type="nucleotide sequence ID" value="XM_056029830.1"/>
</dbReference>
<feature type="domain" description="PLAT" evidence="3">
    <location>
        <begin position="1831"/>
        <end position="1952"/>
    </location>
</feature>
<feature type="domain" description="PLAT" evidence="3">
    <location>
        <begin position="2379"/>
        <end position="2492"/>
    </location>
</feature>
<feature type="domain" description="Doublecortin" evidence="4">
    <location>
        <begin position="203"/>
        <end position="277"/>
    </location>
</feature>
<feature type="region of interest" description="Disordered" evidence="2">
    <location>
        <begin position="3378"/>
        <end position="3410"/>
    </location>
</feature>
<comment type="caution">
    <text evidence="1">Lacks conserved residue(s) required for the propagation of feature annotation.</text>
</comment>
<dbReference type="Pfam" id="PF01477">
    <property type="entry name" value="PLAT"/>
    <property type="match status" value="18"/>
</dbReference>
<dbReference type="Gene3D" id="2.60.60.20">
    <property type="entry name" value="PLAT/LH2 domain"/>
    <property type="match status" value="11"/>
</dbReference>
<feature type="domain" description="PLAT" evidence="3">
    <location>
        <begin position="1041"/>
        <end position="1159"/>
    </location>
</feature>
<dbReference type="GO" id="GO:0035556">
    <property type="term" value="P:intracellular signal transduction"/>
    <property type="evidence" value="ECO:0007669"/>
    <property type="project" value="InterPro"/>
</dbReference>
<gene>
    <name evidence="6 7 8 9" type="primary">LOC106064372</name>
</gene>
<dbReference type="Gene3D" id="2.40.180.10">
    <property type="entry name" value="Catalase core domain"/>
    <property type="match status" value="9"/>
</dbReference>
<dbReference type="InterPro" id="IPR036572">
    <property type="entry name" value="Doublecortin_dom_sf"/>
</dbReference>
<sequence>MPSKKRSKSFSPVRERDYKHDALPAPGHHNNYKSPERRSRFKQQSAPSPDPYRKVIQEPQRAKTCYFYRDGDTKFKAVKVCVHPKKFSRLETLVSELSLKVTLPFGVRSIYTPHGSDRITSLDMLEDNGNYICSPLRQQAKGLDPNSVVPPLTWHYQKPSSGTKELNRLLQEKFFENKTRRLTRSYLPRDHVMANAYNRTQPKKLTVLKNGEPSVRHVVLINRRTAQTFEQILADLSGMFGMAVRKLYTLEGKSINNLLSLVNGPDILVAANQEPFRTMVGFIPESLDRESRMRSRISTYSRFDVRSRIDTSSQMDLSSRVDVSTDRGTSRMKKRKDRLAKTRGHWKIWCKTNELSSSGTSAQISITVYGSKDNSGAIPLGFPYGSNFQPGQVDEFDVNLGKDVGEVYKIRLSHDNSGSDPDWFCDEIRMQDMDTEELLVFPCHKWLARNKGDNEISRELPADRKGEPQLPVIKYEVTVVTGDLWNGGTRSNVYLTIYGDRGDSGVRQLFAQSKEEIFNKGQTNHFTVEAVSLGIIKRVIVGHDGTSPGDGWYLEKLIIREPDAKSHEVYSFYCGRWLDSGEDDGKIVRELKVQDDYLEDILEKRNWEYEKWKFESKTQIKLMSMLTGKALRIKPDGTVDGLGEDSFPGSTLIVSSKKPMVRIFASFQNSNYHLAVDNGKITGMGRGGPQCEFRVHVQSDRTVMLEAAKSPLQFISLLENGKLGESRSILDKDPAKRFHVYVKGIMRHKGIIMLRTSNTQAISVDHDKSVYATGRCNRAAHFRVHKVDQGGVRMFESMIYPGFYLRYKDGVFDSNGSRSEDSHFLVTKHKNKGYFTLQLNKRRGTFVGFTPRGDVRPMVENGSDDVHIFPEVIEFGISKSQLSDDNMTPISERASYDGADTRRQAKIEDGDFNVHITTAESLENGHVQLTVFGEKGSTAPILLTGSSDKGPLFKSGSIDQFKINLSKIGKLRKSRLELVPHGLNIDPVWKVQRMILTDLNTQEKYVFNFDCWLSRESSNQDIIKELPAVKEGHLTNGLPVVKYFVTVFTGREPGSESNAKIHLNIFGDLGDSGKRLLRISDKVKPFQRGQSDTFEIEAVHLGALNKIQIGHNETKPGDGWFCEKVVIREGKTANMEFVFPCNRWFDSNMEDRKLERTLLVQEPAPSKRQDSKEDVQIYLSTHPNSGNVLDTAMLYAYSKDGSVSSLTLGAGRDGFFKPGATDEFKRTIFQKLNSIYKVRLGLTEEIPGSDWHVEKIKIKSPNSGEELDFDVSRWISRKKEDCDVWRELPAARFEEPPLPVITYIVEVHTSDITGADTEASIFITLLGERGDTGKRRLFVTQTEGKMFSQGKIDSFTIEAVTLGTLKSVIIGHTEKRPGAGWHLSYVAVKEPDFNDEQLETFFPCEKWLDTGQDDGLTERQLFPGQRPKAIIKSNGEFTLWVKTAQDSQPSNGGKAVLVIYGDRGRSPDIDLHAPSSTAKLFEPGKDDEFQVSAGDIGQVYKIRITREDKPDWKAWHLNEVKLLNKTTKEVNVFIFDCWLANDTEDGDFTAERPVLIDGQEKFALKKYEIKVTTGDHWAADTDANVYVLLYGSNGDSGKRFLKRSKTKKRKFQRGTDDIFTLKAVDLKIIDSVVVGHDGKGQGSGWFLKHLIVTDLSSPKKEKYVLPCGRWLDDGEDDGNTERLLRTMGLLNITEPQSVPLECGGKWRIKIRTSDFHGADCNALVILKVYGTKDNSEPLPLHGGLNLFSQGKESEFDVTLGKIGEITKIRLQPENDKSDPSWHVDWILIKHIETGYHCLFIIDRWLALDKEDCQIFRECAIESPGWMPAPLLRYIILIQTGRHPNSGAHGGLCSINLIGSQGDTGQQILSRSLNTSTDQMKDSILDVYVMEAVCVGQLRNVRLGFDGRGLAKKWFIESVRVMESLSALTSSVFTANCWLDAEKNTSVVLTCTDTSMAAFLPSGIDNTLLGHSIPESKGLWDLWIWTGNQDGAGTMNVISLVLYGTTGPSTPIILNKNKELYAGSLVHMKIETMNIGDLFKIRLAFATKQNQSSWFLERIKLKDSDTKQEFNFEHNNWVQVSEENQNGTVELAAVRPDLNPLLPVSYKISVTTGDLPCAETDAEISLMLIGQWGDSGQQLLTKSLSNKVLFRRGQTDVFVRNLLDVGKINKIFVGHGEHGRGHGWHCQQISVLATGQNGEMTETIFACNRWLDTGVDDRQTSREFVALGNVELKDVIGPSARFASHGVWTCHVKIASIEKLDVSKSSFQAVSQIFLTVCGTNGVTGPLELGEGKMQFSFGQIFTLKGLKFRDIGEIVKLRVTYGRENSRSSAWVIEEIVLEDETNREKLRFDFSECVGELNGDLIKERPVVRPGSKVPPVVQYVVKIMTEDIPGAGTSANVHINLIGSKGDSGRHLLSSPTNPFRSGQLQEFIVEAVDLGEVNKLALTKGPGDPWILNHIVVKSGMFGPVENIFLCKNTIGTSSKRDQEVDITLPVTFSRPTDVAVPTSSFPDFPVTRGQWTIETTTGPSGITENGQDIMVVFCGNKKESSPVDLKAKRQSSFQPGMKDKIKLTLAEDVGEIIKIRLGFKDMSGHKSWHLQQIKFEDKDTRDTFWFAFNDFVKVDDVSDGWREFPAIWPGVYILPIIKYTITVTTGDEAEAGCNELILVKLNGQMGSTGYRILKDTEQKHFQQGQTDIFVIEAVSLLNVSSVTIGHTNTTPGAGWFLTRLIVKPDNEKKEYLFTCNRWFDASRDDGETMRTLNLNEDGSTTVVNTHKSVRPRITSLQTVEGVMKPTTVVPLGDKGKPPSPKIHSPASKKAHSYSVTIVTGDGESHGTAAQLVLILYGDKGFTEPMIVGKGVRFFSLKNGATQNFEISSEREVGDLYKVRIGFDSQGKEKQWYSDFSSCPSWFGKMIKIKDNKTHEEYQIHIERWIKMETDHDYWREFPIKPKYSSHLLSVKNYFVDAYTGEQPGAGTYANVYVQIFGQHGDTGWRHLHGSKTNMNKFQVGYHDVFYIEAVDLGKLSQIKVKHDGLLPGDGWFLKCFKVKDTENSKQIYFFSCERWLDVGKEDHAIERIFPLTAILTDEDEGSKDETINNEEENKDIEENENMKEIDLPEHTPETTVQKKDKSKVGDWRVYTRTSDEPGSGTDANISLTIFGTKGDSGPLALGKKGEGSFHPGHTDETKVWIDPNKIGEIRKIRLQHDDIATDWKVDNLVMENPSTGEKHSFEVNRWLSHKEIDGDIVFEGAVKQHNQPVASTCKYIVKTITESEENAGTEANVYINLIGNLGDSGKRFLVNSSNGGEKFSAGKTNYFTIEAVDLGDLEKIVIGHDGTTPEDAWKLLCVMVRKADSANRDTSVFPCGKWLTSEDGEITIFKGKIQEDDDDDYDEDEDYYEDYNGHADEQIDNQ</sequence>
<dbReference type="SMART" id="SM00537">
    <property type="entry name" value="DCX"/>
    <property type="match status" value="2"/>
</dbReference>
<feature type="domain" description="PLAT" evidence="3">
    <location>
        <begin position="1301"/>
        <end position="1422"/>
    </location>
</feature>
<protein>
    <submittedName>
        <fullName evidence="6 7">Lipoxygenase homology domain-containing protein 1-like isoform X1</fullName>
    </submittedName>
</protein>
<feature type="domain" description="PLAT" evidence="3">
    <location>
        <begin position="1171"/>
        <end position="1289"/>
    </location>
</feature>
<evidence type="ECO:0000313" key="9">
    <source>
        <dbReference type="RefSeq" id="XP_055885806.1"/>
    </source>
</evidence>
<feature type="domain" description="PLAT" evidence="3">
    <location>
        <begin position="3261"/>
        <end position="3381"/>
    </location>
</feature>
<dbReference type="SMART" id="SM00308">
    <property type="entry name" value="LH2"/>
    <property type="match status" value="13"/>
</dbReference>
<feature type="compositionally biased region" description="Basic and acidic residues" evidence="2">
    <location>
        <begin position="13"/>
        <end position="22"/>
    </location>
</feature>
<dbReference type="InterPro" id="IPR036392">
    <property type="entry name" value="PLAT/LH2_dom_sf"/>
</dbReference>
<dbReference type="Gene3D" id="2.80.10.50">
    <property type="match status" value="2"/>
</dbReference>
<feature type="domain" description="PLAT" evidence="3">
    <location>
        <begin position="473"/>
        <end position="592"/>
    </location>
</feature>
<dbReference type="PANTHER" id="PTHR45901">
    <property type="entry name" value="PROTEIN CBG12474"/>
    <property type="match status" value="1"/>
</dbReference>
<dbReference type="CDD" id="cd01756">
    <property type="entry name" value="PLAT_repeat"/>
    <property type="match status" value="4"/>
</dbReference>
<dbReference type="CDD" id="cd23312">
    <property type="entry name" value="beta-trefoil_FGF_RP1"/>
    <property type="match status" value="2"/>
</dbReference>
<feature type="compositionally biased region" description="Basic and acidic residues" evidence="2">
    <location>
        <begin position="3399"/>
        <end position="3410"/>
    </location>
</feature>
<dbReference type="Gene3D" id="3.10.20.230">
    <property type="entry name" value="Doublecortin domain"/>
    <property type="match status" value="2"/>
</dbReference>
<evidence type="ECO:0000313" key="5">
    <source>
        <dbReference type="Proteomes" id="UP001165740"/>
    </source>
</evidence>
<dbReference type="RefSeq" id="XP_055885806.1">
    <property type="nucleotide sequence ID" value="XM_056029831.1"/>
</dbReference>
<feature type="domain" description="PLAT" evidence="3">
    <location>
        <begin position="2645"/>
        <end position="2761"/>
    </location>
</feature>
<feature type="domain" description="PLAT" evidence="3">
    <location>
        <begin position="2517"/>
        <end position="2634"/>
    </location>
</feature>
<dbReference type="Pfam" id="PF03607">
    <property type="entry name" value="DCX"/>
    <property type="match status" value="2"/>
</dbReference>
<feature type="domain" description="PLAT" evidence="3">
    <location>
        <begin position="1565"/>
        <end position="1685"/>
    </location>
</feature>
<feature type="domain" description="PLAT" evidence="3">
    <location>
        <begin position="1977"/>
        <end position="2091"/>
    </location>
</feature>
<organism evidence="5 6">
    <name type="scientific">Biomphalaria glabrata</name>
    <name type="common">Bloodfluke planorb</name>
    <name type="synonym">Freshwater snail</name>
    <dbReference type="NCBI Taxonomy" id="6526"/>
    <lineage>
        <taxon>Eukaryota</taxon>
        <taxon>Metazoa</taxon>
        <taxon>Spiralia</taxon>
        <taxon>Lophotrochozoa</taxon>
        <taxon>Mollusca</taxon>
        <taxon>Gastropoda</taxon>
        <taxon>Heterobranchia</taxon>
        <taxon>Euthyneura</taxon>
        <taxon>Panpulmonata</taxon>
        <taxon>Hygrophila</taxon>
        <taxon>Lymnaeoidea</taxon>
        <taxon>Planorbidae</taxon>
        <taxon>Biomphalaria</taxon>
    </lineage>
</organism>
<dbReference type="PROSITE" id="PS50309">
    <property type="entry name" value="DC"/>
    <property type="match status" value="2"/>
</dbReference>
<feature type="domain" description="PLAT" evidence="3">
    <location>
        <begin position="2819"/>
        <end position="2947"/>
    </location>
</feature>
<dbReference type="SUPFAM" id="SSF49723">
    <property type="entry name" value="Lipase/lipooxygenase domain (PLAT/LH2 domain)"/>
    <property type="match status" value="20"/>
</dbReference>
<feature type="domain" description="PLAT" evidence="3">
    <location>
        <begin position="344"/>
        <end position="461"/>
    </location>
</feature>
<dbReference type="InterPro" id="IPR003533">
    <property type="entry name" value="Doublecortin_dom"/>
</dbReference>
<dbReference type="SUPFAM" id="SSF89837">
    <property type="entry name" value="Doublecortin (DC)"/>
    <property type="match status" value="2"/>
</dbReference>
<feature type="domain" description="PLAT" evidence="3">
    <location>
        <begin position="1435"/>
        <end position="1553"/>
    </location>
</feature>
<evidence type="ECO:0000256" key="1">
    <source>
        <dbReference type="PROSITE-ProRule" id="PRU00152"/>
    </source>
</evidence>
<dbReference type="Proteomes" id="UP001165740">
    <property type="component" value="Chromosome 5"/>
</dbReference>
<evidence type="ECO:0000313" key="6">
    <source>
        <dbReference type="RefSeq" id="XP_055885803.1"/>
    </source>
</evidence>
<evidence type="ECO:0000313" key="7">
    <source>
        <dbReference type="RefSeq" id="XP_055885804.1"/>
    </source>
</evidence>
<dbReference type="InterPro" id="IPR052970">
    <property type="entry name" value="Inner_ear_hair_cell_LOXHD"/>
</dbReference>
<feature type="compositionally biased region" description="Acidic residues" evidence="2">
    <location>
        <begin position="3087"/>
        <end position="3107"/>
    </location>
</feature>
<feature type="compositionally biased region" description="Basic and acidic residues" evidence="2">
    <location>
        <begin position="3108"/>
        <end position="3130"/>
    </location>
</feature>
<dbReference type="OMA" id="MDVYQIK"/>
<evidence type="ECO:0000256" key="2">
    <source>
        <dbReference type="SAM" id="MobiDB-lite"/>
    </source>
</evidence>
<feature type="domain" description="PLAT" evidence="3">
    <location>
        <begin position="1704"/>
        <end position="1819"/>
    </location>
</feature>
<accession>A0A9W3AF40</accession>
<proteinExistence type="predicted"/>
<evidence type="ECO:0000259" key="3">
    <source>
        <dbReference type="PROSITE" id="PS50095"/>
    </source>
</evidence>
<name>A0A9W3AF40_BIOGL</name>
<feature type="domain" description="PLAT" evidence="3">
    <location>
        <begin position="3133"/>
        <end position="3249"/>
    </location>
</feature>
<feature type="domain" description="PLAT" evidence="3">
    <location>
        <begin position="910"/>
        <end position="1027"/>
    </location>
</feature>
<feature type="domain" description="Doublecortin" evidence="4">
    <location>
        <begin position="63"/>
        <end position="134"/>
    </location>
</feature>
<reference evidence="6 7" key="1">
    <citation type="submission" date="2025-04" db="UniProtKB">
        <authorList>
            <consortium name="RefSeq"/>
        </authorList>
    </citation>
    <scope>IDENTIFICATION</scope>
</reference>
<feature type="region of interest" description="Disordered" evidence="2">
    <location>
        <begin position="3087"/>
        <end position="3130"/>
    </location>
</feature>
<dbReference type="PANTHER" id="PTHR45901:SF7">
    <property type="entry name" value="OXYGEN-REGULATED PROTEIN 1"/>
    <property type="match status" value="1"/>
</dbReference>
<dbReference type="RefSeq" id="XP_055885803.1">
    <property type="nucleotide sequence ID" value="XM_056029828.1"/>
</dbReference>
<dbReference type="PROSITE" id="PS50095">
    <property type="entry name" value="PLAT"/>
    <property type="match status" value="19"/>
</dbReference>
<dbReference type="OrthoDB" id="5322100at2759"/>
<feature type="domain" description="PLAT" evidence="3">
    <location>
        <begin position="2103"/>
        <end position="2224"/>
    </location>
</feature>
<keyword evidence="5" id="KW-1185">Reference proteome</keyword>